<dbReference type="Gene3D" id="2.20.110.10">
    <property type="entry name" value="Histone H3 K4-specific methyltransferase SET7/9 N-terminal domain"/>
    <property type="match status" value="1"/>
</dbReference>
<dbReference type="Pfam" id="PF07661">
    <property type="entry name" value="MORN_2"/>
    <property type="match status" value="2"/>
</dbReference>
<dbReference type="EMBL" id="JRLV01000018">
    <property type="protein sequence ID" value="KGO79357.1"/>
    <property type="molecule type" value="Genomic_DNA"/>
</dbReference>
<feature type="chain" id="PRO_5001991001" evidence="1">
    <location>
        <begin position="19"/>
        <end position="117"/>
    </location>
</feature>
<reference evidence="2 3" key="1">
    <citation type="submission" date="2013-09" db="EMBL/GenBank/DDBJ databases">
        <authorList>
            <person name="Zeng Z."/>
            <person name="Chen C."/>
        </authorList>
    </citation>
    <scope>NUCLEOTIDE SEQUENCE [LARGE SCALE GENOMIC DNA]</scope>
    <source>
        <strain evidence="2 3">F44-8</strain>
    </source>
</reference>
<evidence type="ECO:0000313" key="3">
    <source>
        <dbReference type="Proteomes" id="UP000030129"/>
    </source>
</evidence>
<dbReference type="AlphaFoldDB" id="A0A0A2LGQ6"/>
<dbReference type="eggNOG" id="COG2849">
    <property type="taxonomic scope" value="Bacteria"/>
</dbReference>
<evidence type="ECO:0000256" key="1">
    <source>
        <dbReference type="SAM" id="SignalP"/>
    </source>
</evidence>
<evidence type="ECO:0000313" key="2">
    <source>
        <dbReference type="EMBL" id="KGO79357.1"/>
    </source>
</evidence>
<name>A0A0A2LGQ6_9FLAO</name>
<accession>A0A0A2LGQ6</accession>
<organism evidence="2 3">
    <name type="scientific">Flavobacterium beibuense F44-8</name>
    <dbReference type="NCBI Taxonomy" id="1406840"/>
    <lineage>
        <taxon>Bacteria</taxon>
        <taxon>Pseudomonadati</taxon>
        <taxon>Bacteroidota</taxon>
        <taxon>Flavobacteriia</taxon>
        <taxon>Flavobacteriales</taxon>
        <taxon>Flavobacteriaceae</taxon>
        <taxon>Flavobacterium</taxon>
    </lineage>
</organism>
<sequence>MRKIIIAGMLLSAGLISAQENVKPKYELESQTVKATFYYDNGQVKKEGSYNKDGKLHGTWVAYNEDGTKQAIGEYTNGKKTGKWFFWTGSILNEVDYTDSRIADIKKWSKEAVVVNK</sequence>
<dbReference type="InterPro" id="IPR011652">
    <property type="entry name" value="MORN_2"/>
</dbReference>
<proteinExistence type="predicted"/>
<comment type="caution">
    <text evidence="2">The sequence shown here is derived from an EMBL/GenBank/DDBJ whole genome shotgun (WGS) entry which is preliminary data.</text>
</comment>
<keyword evidence="3" id="KW-1185">Reference proteome</keyword>
<dbReference type="STRING" id="1406840.Q763_14075"/>
<protein>
    <submittedName>
        <fullName evidence="2">Membrane-binding protein</fullName>
    </submittedName>
</protein>
<dbReference type="RefSeq" id="WP_035135307.1">
    <property type="nucleotide sequence ID" value="NZ_JRLV01000018.1"/>
</dbReference>
<feature type="signal peptide" evidence="1">
    <location>
        <begin position="1"/>
        <end position="18"/>
    </location>
</feature>
<dbReference type="SUPFAM" id="SSF82185">
    <property type="entry name" value="Histone H3 K4-specific methyltransferase SET7/9 N-terminal domain"/>
    <property type="match status" value="1"/>
</dbReference>
<gene>
    <name evidence="2" type="ORF">Q763_14075</name>
</gene>
<keyword evidence="1" id="KW-0732">Signal</keyword>
<dbReference type="Proteomes" id="UP000030129">
    <property type="component" value="Unassembled WGS sequence"/>
</dbReference>